<dbReference type="Proteomes" id="UP001604277">
    <property type="component" value="Unassembled WGS sequence"/>
</dbReference>
<proteinExistence type="predicted"/>
<protein>
    <submittedName>
        <fullName evidence="2">Translocase of chloroplast</fullName>
    </submittedName>
</protein>
<accession>A0ABD1XFE6</accession>
<reference evidence="3" key="1">
    <citation type="submission" date="2024-07" db="EMBL/GenBank/DDBJ databases">
        <title>Two chromosome-level genome assemblies of Korean endemic species Abeliophyllum distichum and Forsythia ovata (Oleaceae).</title>
        <authorList>
            <person name="Jang H."/>
        </authorList>
    </citation>
    <scope>NUCLEOTIDE SEQUENCE [LARGE SCALE GENOMIC DNA]</scope>
</reference>
<comment type="caution">
    <text evidence="2">The sequence shown here is derived from an EMBL/GenBank/DDBJ whole genome shotgun (WGS) entry which is preliminary data.</text>
</comment>
<keyword evidence="3" id="KW-1185">Reference proteome</keyword>
<dbReference type="EMBL" id="JBFOLJ010000001">
    <property type="protein sequence ID" value="KAL2559280.1"/>
    <property type="molecule type" value="Genomic_DNA"/>
</dbReference>
<sequence length="172" mass="19201">MNEVVDHEDLISDDATDGMIFGSSEAAKQFIEELERGSGGGSSADSSHEHSQGIDGQIVIDSEEEADTDEEEDGKELFDSAALAALLKAATFLMFEKPTSHHPKPTSLHPRHCYRPNFHHPKPTFLHLRHCYRPDFRPINYYYPLKSVPAVDFVENYPLVINPSMAFAATNV</sequence>
<dbReference type="AlphaFoldDB" id="A0ABD1XFE6"/>
<evidence type="ECO:0000256" key="1">
    <source>
        <dbReference type="SAM" id="MobiDB-lite"/>
    </source>
</evidence>
<evidence type="ECO:0000313" key="2">
    <source>
        <dbReference type="EMBL" id="KAL2559280.1"/>
    </source>
</evidence>
<feature type="region of interest" description="Disordered" evidence="1">
    <location>
        <begin position="22"/>
        <end position="59"/>
    </location>
</feature>
<gene>
    <name evidence="2" type="ORF">Fot_04019</name>
</gene>
<organism evidence="2 3">
    <name type="scientific">Forsythia ovata</name>
    <dbReference type="NCBI Taxonomy" id="205694"/>
    <lineage>
        <taxon>Eukaryota</taxon>
        <taxon>Viridiplantae</taxon>
        <taxon>Streptophyta</taxon>
        <taxon>Embryophyta</taxon>
        <taxon>Tracheophyta</taxon>
        <taxon>Spermatophyta</taxon>
        <taxon>Magnoliopsida</taxon>
        <taxon>eudicotyledons</taxon>
        <taxon>Gunneridae</taxon>
        <taxon>Pentapetalae</taxon>
        <taxon>asterids</taxon>
        <taxon>lamiids</taxon>
        <taxon>Lamiales</taxon>
        <taxon>Oleaceae</taxon>
        <taxon>Forsythieae</taxon>
        <taxon>Forsythia</taxon>
    </lineage>
</organism>
<evidence type="ECO:0000313" key="3">
    <source>
        <dbReference type="Proteomes" id="UP001604277"/>
    </source>
</evidence>
<name>A0ABD1XFE6_9LAMI</name>